<dbReference type="AlphaFoldDB" id="A0A0L0HA46"/>
<dbReference type="eggNOG" id="ENOG502S8G7">
    <property type="taxonomic scope" value="Eukaryota"/>
</dbReference>
<dbReference type="Pfam" id="PF22659">
    <property type="entry name" value="YycE-like_C"/>
    <property type="match status" value="1"/>
</dbReference>
<accession>A0A0L0HA46</accession>
<dbReference type="GeneID" id="27689465"/>
<dbReference type="InterPro" id="IPR058998">
    <property type="entry name" value="YycE-like_N"/>
</dbReference>
<dbReference type="VEuPathDB" id="FungiDB:SPPG_06134"/>
<dbReference type="RefSeq" id="XP_016606470.1">
    <property type="nucleotide sequence ID" value="XM_016754340.1"/>
</dbReference>
<evidence type="ECO:0000259" key="1">
    <source>
        <dbReference type="PROSITE" id="PS51819"/>
    </source>
</evidence>
<name>A0A0L0HA46_SPIPD</name>
<proteinExistence type="predicted"/>
<dbReference type="Gene3D" id="3.10.180.10">
    <property type="entry name" value="2,3-Dihydroxybiphenyl 1,2-Dioxygenase, domain 1"/>
    <property type="match status" value="1"/>
</dbReference>
<evidence type="ECO:0000313" key="2">
    <source>
        <dbReference type="EMBL" id="KNC98430.1"/>
    </source>
</evidence>
<dbReference type="OrthoDB" id="2338662at2759"/>
<dbReference type="InterPro" id="IPR029068">
    <property type="entry name" value="Glyas_Bleomycin-R_OHBP_Dase"/>
</dbReference>
<dbReference type="Pfam" id="PF22658">
    <property type="entry name" value="YycE-like_N"/>
    <property type="match status" value="1"/>
</dbReference>
<dbReference type="OMA" id="HLEFTHH"/>
<sequence>MGTFLKFTQFRTARPTPSLERIKAFYGPTGLNLPIIGSFQDHSDYSGTIYGLPDASHQLEFTEYNGSDPHKIPKTFAPSSGDQLLVFYMPDKAELDRVVDRLVAVGGKIVESENPYWTEKGVTVKDPDGWRVVLMNSKGFESS</sequence>
<feature type="domain" description="VOC" evidence="1">
    <location>
        <begin position="6"/>
        <end position="137"/>
    </location>
</feature>
<dbReference type="Proteomes" id="UP000053201">
    <property type="component" value="Unassembled WGS sequence"/>
</dbReference>
<protein>
    <recommendedName>
        <fullName evidence="1">VOC domain-containing protein</fullName>
    </recommendedName>
</protein>
<reference evidence="2 3" key="1">
    <citation type="submission" date="2009-08" db="EMBL/GenBank/DDBJ databases">
        <title>The Genome Sequence of Spizellomyces punctatus strain DAOM BR117.</title>
        <authorList>
            <consortium name="The Broad Institute Genome Sequencing Platform"/>
            <person name="Russ C."/>
            <person name="Cuomo C."/>
            <person name="Shea T."/>
            <person name="Young S.K."/>
            <person name="Zeng Q."/>
            <person name="Koehrsen M."/>
            <person name="Haas B."/>
            <person name="Borodovsky M."/>
            <person name="Guigo R."/>
            <person name="Alvarado L."/>
            <person name="Berlin A."/>
            <person name="Bochicchio J."/>
            <person name="Borenstein D."/>
            <person name="Chapman S."/>
            <person name="Chen Z."/>
            <person name="Engels R."/>
            <person name="Freedman E."/>
            <person name="Gellesch M."/>
            <person name="Goldberg J."/>
            <person name="Griggs A."/>
            <person name="Gujja S."/>
            <person name="Heiman D."/>
            <person name="Hepburn T."/>
            <person name="Howarth C."/>
            <person name="Jen D."/>
            <person name="Larson L."/>
            <person name="Lewis B."/>
            <person name="Mehta T."/>
            <person name="Park D."/>
            <person name="Pearson M."/>
            <person name="Roberts A."/>
            <person name="Saif S."/>
            <person name="Shenoy N."/>
            <person name="Sisk P."/>
            <person name="Stolte C."/>
            <person name="Sykes S."/>
            <person name="Thomson T."/>
            <person name="Walk T."/>
            <person name="White J."/>
            <person name="Yandava C."/>
            <person name="Burger G."/>
            <person name="Gray M.W."/>
            <person name="Holland P.W.H."/>
            <person name="King N."/>
            <person name="Lang F.B.F."/>
            <person name="Roger A.J."/>
            <person name="Ruiz-Trillo I."/>
            <person name="Lander E."/>
            <person name="Nusbaum C."/>
        </authorList>
    </citation>
    <scope>NUCLEOTIDE SEQUENCE [LARGE SCALE GENOMIC DNA]</scope>
    <source>
        <strain evidence="2 3">DAOM BR117</strain>
    </source>
</reference>
<organism evidence="2 3">
    <name type="scientific">Spizellomyces punctatus (strain DAOM BR117)</name>
    <dbReference type="NCBI Taxonomy" id="645134"/>
    <lineage>
        <taxon>Eukaryota</taxon>
        <taxon>Fungi</taxon>
        <taxon>Fungi incertae sedis</taxon>
        <taxon>Chytridiomycota</taxon>
        <taxon>Chytridiomycota incertae sedis</taxon>
        <taxon>Chytridiomycetes</taxon>
        <taxon>Spizellomycetales</taxon>
        <taxon>Spizellomycetaceae</taxon>
        <taxon>Spizellomyces</taxon>
    </lineage>
</organism>
<dbReference type="InParanoid" id="A0A0L0HA46"/>
<keyword evidence="3" id="KW-1185">Reference proteome</keyword>
<dbReference type="CDD" id="cd06587">
    <property type="entry name" value="VOC"/>
    <property type="match status" value="1"/>
</dbReference>
<dbReference type="EMBL" id="KQ257460">
    <property type="protein sequence ID" value="KNC98430.1"/>
    <property type="molecule type" value="Genomic_DNA"/>
</dbReference>
<dbReference type="InterPro" id="IPR058997">
    <property type="entry name" value="YycE-like_C"/>
</dbReference>
<dbReference type="SUPFAM" id="SSF54593">
    <property type="entry name" value="Glyoxalase/Bleomycin resistance protein/Dihydroxybiphenyl dioxygenase"/>
    <property type="match status" value="1"/>
</dbReference>
<dbReference type="PROSITE" id="PS51819">
    <property type="entry name" value="VOC"/>
    <property type="match status" value="1"/>
</dbReference>
<evidence type="ECO:0000313" key="3">
    <source>
        <dbReference type="Proteomes" id="UP000053201"/>
    </source>
</evidence>
<dbReference type="InterPro" id="IPR037523">
    <property type="entry name" value="VOC_core"/>
</dbReference>
<gene>
    <name evidence="2" type="ORF">SPPG_06134</name>
</gene>